<sequence length="191" mass="20456">MTRSERKHLLAIVAAIVLILGGIVAAVVFGVKDAEPEVVAEQAAVAAAEPAEAPEPLDNVKVNRIYQGEVPEVGETFRTGSRSFEYMRSWEGEVEVWRGYAPQIILGPGENWFPAGQPGCGEGRYVVSFAASGPISASLIDEEGEITAEQDSRTGWMLLDDCQLPHVALPTGAESSSDTVVFEAHEFQPAS</sequence>
<evidence type="ECO:0000313" key="1">
    <source>
        <dbReference type="EMBL" id="MFC6145226.1"/>
    </source>
</evidence>
<comment type="caution">
    <text evidence="1">The sequence shown here is derived from an EMBL/GenBank/DDBJ whole genome shotgun (WGS) entry which is preliminary data.</text>
</comment>
<gene>
    <name evidence="1" type="ORF">ACFPUZ_00160</name>
</gene>
<proteinExistence type="predicted"/>
<organism evidence="1 2">
    <name type="scientific">Corynebacterium nasicanis</name>
    <dbReference type="NCBI Taxonomy" id="1448267"/>
    <lineage>
        <taxon>Bacteria</taxon>
        <taxon>Bacillati</taxon>
        <taxon>Actinomycetota</taxon>
        <taxon>Actinomycetes</taxon>
        <taxon>Mycobacteriales</taxon>
        <taxon>Corynebacteriaceae</taxon>
        <taxon>Corynebacterium</taxon>
    </lineage>
</organism>
<protein>
    <recommendedName>
        <fullName evidence="3">Secreted protein</fullName>
    </recommendedName>
</protein>
<dbReference type="EMBL" id="JBHSQE010000001">
    <property type="protein sequence ID" value="MFC6145226.1"/>
    <property type="molecule type" value="Genomic_DNA"/>
</dbReference>
<name>A0ABW1Q779_9CORY</name>
<evidence type="ECO:0000313" key="2">
    <source>
        <dbReference type="Proteomes" id="UP001596244"/>
    </source>
</evidence>
<keyword evidence="2" id="KW-1185">Reference proteome</keyword>
<accession>A0ABW1Q779</accession>
<evidence type="ECO:0008006" key="3">
    <source>
        <dbReference type="Google" id="ProtNLM"/>
    </source>
</evidence>
<dbReference type="Proteomes" id="UP001596244">
    <property type="component" value="Unassembled WGS sequence"/>
</dbReference>
<reference evidence="2" key="1">
    <citation type="journal article" date="2019" name="Int. J. Syst. Evol. Microbiol.">
        <title>The Global Catalogue of Microorganisms (GCM) 10K type strain sequencing project: providing services to taxonomists for standard genome sequencing and annotation.</title>
        <authorList>
            <consortium name="The Broad Institute Genomics Platform"/>
            <consortium name="The Broad Institute Genome Sequencing Center for Infectious Disease"/>
            <person name="Wu L."/>
            <person name="Ma J."/>
        </authorList>
    </citation>
    <scope>NUCLEOTIDE SEQUENCE [LARGE SCALE GENOMIC DNA]</scope>
    <source>
        <strain evidence="2">CCUG 51943</strain>
    </source>
</reference>
<dbReference type="RefSeq" id="WP_376998660.1">
    <property type="nucleotide sequence ID" value="NZ_JBHSQE010000001.1"/>
</dbReference>